<reference evidence="1" key="1">
    <citation type="submission" date="2020-05" db="EMBL/GenBank/DDBJ databases">
        <title>Large-scale comparative analyses of tick genomes elucidate their genetic diversity and vector capacities.</title>
        <authorList>
            <person name="Jia N."/>
            <person name="Wang J."/>
            <person name="Shi W."/>
            <person name="Du L."/>
            <person name="Sun Y."/>
            <person name="Zhan W."/>
            <person name="Jiang J."/>
            <person name="Wang Q."/>
            <person name="Zhang B."/>
            <person name="Ji P."/>
            <person name="Sakyi L.B."/>
            <person name="Cui X."/>
            <person name="Yuan T."/>
            <person name="Jiang B."/>
            <person name="Yang W."/>
            <person name="Lam T.T.-Y."/>
            <person name="Chang Q."/>
            <person name="Ding S."/>
            <person name="Wang X."/>
            <person name="Zhu J."/>
            <person name="Ruan X."/>
            <person name="Zhao L."/>
            <person name="Wei J."/>
            <person name="Que T."/>
            <person name="Du C."/>
            <person name="Cheng J."/>
            <person name="Dai P."/>
            <person name="Han X."/>
            <person name="Huang E."/>
            <person name="Gao Y."/>
            <person name="Liu J."/>
            <person name="Shao H."/>
            <person name="Ye R."/>
            <person name="Li L."/>
            <person name="Wei W."/>
            <person name="Wang X."/>
            <person name="Wang C."/>
            <person name="Yang T."/>
            <person name="Huo Q."/>
            <person name="Li W."/>
            <person name="Guo W."/>
            <person name="Chen H."/>
            <person name="Zhou L."/>
            <person name="Ni X."/>
            <person name="Tian J."/>
            <person name="Zhou Y."/>
            <person name="Sheng Y."/>
            <person name="Liu T."/>
            <person name="Pan Y."/>
            <person name="Xia L."/>
            <person name="Li J."/>
            <person name="Zhao F."/>
            <person name="Cao W."/>
        </authorList>
    </citation>
    <scope>NUCLEOTIDE SEQUENCE</scope>
    <source>
        <strain evidence="1">Dsil-2018</strain>
    </source>
</reference>
<organism evidence="1 2">
    <name type="scientific">Dermacentor silvarum</name>
    <name type="common">Tick</name>
    <dbReference type="NCBI Taxonomy" id="543639"/>
    <lineage>
        <taxon>Eukaryota</taxon>
        <taxon>Metazoa</taxon>
        <taxon>Ecdysozoa</taxon>
        <taxon>Arthropoda</taxon>
        <taxon>Chelicerata</taxon>
        <taxon>Arachnida</taxon>
        <taxon>Acari</taxon>
        <taxon>Parasitiformes</taxon>
        <taxon>Ixodida</taxon>
        <taxon>Ixodoidea</taxon>
        <taxon>Ixodidae</taxon>
        <taxon>Rhipicephalinae</taxon>
        <taxon>Dermacentor</taxon>
    </lineage>
</organism>
<dbReference type="EMBL" id="CM023480">
    <property type="protein sequence ID" value="KAH7971250.1"/>
    <property type="molecule type" value="Genomic_DNA"/>
</dbReference>
<evidence type="ECO:0000313" key="1">
    <source>
        <dbReference type="EMBL" id="KAH7971250.1"/>
    </source>
</evidence>
<accession>A0ACB8DK54</accession>
<evidence type="ECO:0000313" key="2">
    <source>
        <dbReference type="Proteomes" id="UP000821865"/>
    </source>
</evidence>
<comment type="caution">
    <text evidence="1">The sequence shown here is derived from an EMBL/GenBank/DDBJ whole genome shotgun (WGS) entry which is preliminary data.</text>
</comment>
<dbReference type="Proteomes" id="UP000821865">
    <property type="component" value="Chromosome 11"/>
</dbReference>
<name>A0ACB8DK54_DERSI</name>
<sequence>MQRDSTDDSDDAASLPLSEFAEDEDDMTTRPTTSKDLATSSPPQSRPLGPPPRRPKQKAAADELSSCEGGTPVAAGSCHDPFLSRGLNDVTVNIRRCRRRAVGKMSNPERKSKKPSSSAFKQQRLSAWQPILTAGTVLPTFFVIGLAFVPIGIGLLVSSNEVQEFQFDYTDCKEKGKNVTCASVIQNDIKKTCVCLERITLPEDFKSEVYVYYGLTNFYQNHRRYVKSRDDTQLLGKPLQTNLDCEPFAQDPKTGQPIAPCGAIANSIFNDTLTLKYRHKQDRDGIEDPTTVHMLFDKIAWPTDRRVKFRNPPGMNFNGTAKPPNWPLPVEDVGGFENESLIVWMRTAALPTFRKLYGRVDHSRELFVSSLPKGDYDLEIVYRYPVMPFKGSKRIILSNTSWLGGRNPFLGIAYIAVGSLCLALAFVFLVIHNKFGKKCVATAPPSLSRKACLATTVLLHCDCPLGASSKLCRCSLHADAPKVSLPHPSRFLLLSEPPA</sequence>
<proteinExistence type="predicted"/>
<gene>
    <name evidence="1" type="ORF">HPB49_020757</name>
</gene>
<keyword evidence="2" id="KW-1185">Reference proteome</keyword>
<protein>
    <submittedName>
        <fullName evidence="1">Uncharacterized protein</fullName>
    </submittedName>
</protein>